<evidence type="ECO:0000313" key="9">
    <source>
        <dbReference type="EMBL" id="MBB3170066.1"/>
    </source>
</evidence>
<dbReference type="GO" id="GO:0005886">
    <property type="term" value="C:plasma membrane"/>
    <property type="evidence" value="ECO:0007669"/>
    <property type="project" value="UniProtKB-SubCell"/>
</dbReference>
<feature type="transmembrane region" description="Helical" evidence="7">
    <location>
        <begin position="160"/>
        <end position="179"/>
    </location>
</feature>
<dbReference type="Gene3D" id="1.20.1250.20">
    <property type="entry name" value="MFS general substrate transporter like domains"/>
    <property type="match status" value="1"/>
</dbReference>
<evidence type="ECO:0000256" key="4">
    <source>
        <dbReference type="ARBA" id="ARBA00022692"/>
    </source>
</evidence>
<dbReference type="GO" id="GO:0022857">
    <property type="term" value="F:transmembrane transporter activity"/>
    <property type="evidence" value="ECO:0007669"/>
    <property type="project" value="InterPro"/>
</dbReference>
<evidence type="ECO:0000259" key="8">
    <source>
        <dbReference type="PROSITE" id="PS50850"/>
    </source>
</evidence>
<sequence>MNPPFERQAVLPLAGLYVFRMLGLFMVLPVLSLYGQSYQGATPALLGLALGVYGFSQAMLQIPFGFLSDKIGRKPMIAFGLILFGLGSVVAATADSVYGLILGRFLQGCGAIASVIMALVADLTAEENRTKAMALIGASIGVSFALALILGPLVTESVGLSGLFWATAGFSIVGLWLLWRRVPQPPPLRQPKDREWRTVLRDAELWRLNFGIFALHFVLMAAFIVLPRYLELNGWGREVHGWIYLPVMLLSFLAMLPFMILGERMGKVKLVYTSAIGLLLCVQLGLWGLSGSAVTAVVALFAFFMAFNLLEATLPSWVSKVASPELKGTATGVYSTWQFTGAFLGGAVGGWVLQVAGMAAVFGLCAVVLLLWLIVSLFQTPPAKPVRYSVRLPKEGDQLALQGLAEMPGVKQVTWVDSDCVALVQVDGRTFNTALLASYEWRPAESV</sequence>
<dbReference type="Pfam" id="PF07690">
    <property type="entry name" value="MFS_1"/>
    <property type="match status" value="1"/>
</dbReference>
<dbReference type="InterPro" id="IPR036259">
    <property type="entry name" value="MFS_trans_sf"/>
</dbReference>
<feature type="transmembrane region" description="Helical" evidence="7">
    <location>
        <begin position="9"/>
        <end position="32"/>
    </location>
</feature>
<gene>
    <name evidence="9" type="ORF">FHS30_003283</name>
</gene>
<dbReference type="EMBL" id="JACHXZ010000005">
    <property type="protein sequence ID" value="MBB3170066.1"/>
    <property type="molecule type" value="Genomic_DNA"/>
</dbReference>
<protein>
    <submittedName>
        <fullName evidence="9">MFS family permease</fullName>
    </submittedName>
</protein>
<reference evidence="9 10" key="1">
    <citation type="submission" date="2020-08" db="EMBL/GenBank/DDBJ databases">
        <title>Genomic Encyclopedia of Type Strains, Phase III (KMG-III): the genomes of soil and plant-associated and newly described type strains.</title>
        <authorList>
            <person name="Whitman W."/>
        </authorList>
    </citation>
    <scope>NUCLEOTIDE SEQUENCE [LARGE SCALE GENOMIC DNA]</scope>
    <source>
        <strain evidence="9 10">CECT 8571</strain>
    </source>
</reference>
<evidence type="ECO:0000256" key="5">
    <source>
        <dbReference type="ARBA" id="ARBA00022989"/>
    </source>
</evidence>
<dbReference type="RefSeq" id="WP_343049244.1">
    <property type="nucleotide sequence ID" value="NZ_JACHXZ010000005.1"/>
</dbReference>
<dbReference type="Proteomes" id="UP000559987">
    <property type="component" value="Unassembled WGS sequence"/>
</dbReference>
<dbReference type="PANTHER" id="PTHR23517:SF2">
    <property type="entry name" value="MULTIDRUG RESISTANCE PROTEIN MDTH"/>
    <property type="match status" value="1"/>
</dbReference>
<feature type="transmembrane region" description="Helical" evidence="7">
    <location>
        <begin position="242"/>
        <end position="261"/>
    </location>
</feature>
<feature type="transmembrane region" description="Helical" evidence="7">
    <location>
        <begin position="331"/>
        <end position="353"/>
    </location>
</feature>
<proteinExistence type="predicted"/>
<name>A0A839UVI8_9GAMM</name>
<feature type="transmembrane region" description="Helical" evidence="7">
    <location>
        <begin position="76"/>
        <end position="94"/>
    </location>
</feature>
<organism evidence="9 10">
    <name type="scientific">Simiduia aestuariiviva</name>
    <dbReference type="NCBI Taxonomy" id="1510459"/>
    <lineage>
        <taxon>Bacteria</taxon>
        <taxon>Pseudomonadati</taxon>
        <taxon>Pseudomonadota</taxon>
        <taxon>Gammaproteobacteria</taxon>
        <taxon>Cellvibrionales</taxon>
        <taxon>Cellvibrionaceae</taxon>
        <taxon>Simiduia</taxon>
    </lineage>
</organism>
<evidence type="ECO:0000256" key="2">
    <source>
        <dbReference type="ARBA" id="ARBA00022448"/>
    </source>
</evidence>
<evidence type="ECO:0000256" key="6">
    <source>
        <dbReference type="ARBA" id="ARBA00023136"/>
    </source>
</evidence>
<dbReference type="PROSITE" id="PS50850">
    <property type="entry name" value="MFS"/>
    <property type="match status" value="1"/>
</dbReference>
<dbReference type="PANTHER" id="PTHR23517">
    <property type="entry name" value="RESISTANCE PROTEIN MDTM, PUTATIVE-RELATED-RELATED"/>
    <property type="match status" value="1"/>
</dbReference>
<evidence type="ECO:0000256" key="7">
    <source>
        <dbReference type="SAM" id="Phobius"/>
    </source>
</evidence>
<feature type="transmembrane region" description="Helical" evidence="7">
    <location>
        <begin position="293"/>
        <end position="310"/>
    </location>
</feature>
<feature type="domain" description="Major facilitator superfamily (MFS) profile" evidence="8">
    <location>
        <begin position="9"/>
        <end position="384"/>
    </location>
</feature>
<feature type="transmembrane region" description="Helical" evidence="7">
    <location>
        <begin position="44"/>
        <end position="64"/>
    </location>
</feature>
<feature type="transmembrane region" description="Helical" evidence="7">
    <location>
        <begin position="132"/>
        <end position="154"/>
    </location>
</feature>
<evidence type="ECO:0000256" key="3">
    <source>
        <dbReference type="ARBA" id="ARBA00022475"/>
    </source>
</evidence>
<keyword evidence="6 7" id="KW-0472">Membrane</keyword>
<comment type="caution">
    <text evidence="9">The sequence shown here is derived from an EMBL/GenBank/DDBJ whole genome shotgun (WGS) entry which is preliminary data.</text>
</comment>
<comment type="subcellular location">
    <subcellularLocation>
        <location evidence="1">Cell membrane</location>
        <topology evidence="1">Multi-pass membrane protein</topology>
    </subcellularLocation>
</comment>
<keyword evidence="5 7" id="KW-1133">Transmembrane helix</keyword>
<evidence type="ECO:0000313" key="10">
    <source>
        <dbReference type="Proteomes" id="UP000559987"/>
    </source>
</evidence>
<dbReference type="AlphaFoldDB" id="A0A839UVI8"/>
<dbReference type="InterPro" id="IPR050171">
    <property type="entry name" value="MFS_Transporters"/>
</dbReference>
<dbReference type="InterPro" id="IPR011701">
    <property type="entry name" value="MFS"/>
</dbReference>
<dbReference type="SUPFAM" id="SSF103473">
    <property type="entry name" value="MFS general substrate transporter"/>
    <property type="match status" value="1"/>
</dbReference>
<feature type="transmembrane region" description="Helical" evidence="7">
    <location>
        <begin position="270"/>
        <end position="287"/>
    </location>
</feature>
<keyword evidence="2" id="KW-0813">Transport</keyword>
<feature type="transmembrane region" description="Helical" evidence="7">
    <location>
        <begin position="359"/>
        <end position="378"/>
    </location>
</feature>
<accession>A0A839UVI8</accession>
<dbReference type="CDD" id="cd17472">
    <property type="entry name" value="MFS_YajR_like"/>
    <property type="match status" value="1"/>
</dbReference>
<evidence type="ECO:0000256" key="1">
    <source>
        <dbReference type="ARBA" id="ARBA00004651"/>
    </source>
</evidence>
<dbReference type="InterPro" id="IPR020846">
    <property type="entry name" value="MFS_dom"/>
</dbReference>
<keyword evidence="3" id="KW-1003">Cell membrane</keyword>
<keyword evidence="4 7" id="KW-0812">Transmembrane</keyword>
<feature type="transmembrane region" description="Helical" evidence="7">
    <location>
        <begin position="210"/>
        <end position="230"/>
    </location>
</feature>
<keyword evidence="10" id="KW-1185">Reference proteome</keyword>
<feature type="transmembrane region" description="Helical" evidence="7">
    <location>
        <begin position="100"/>
        <end position="120"/>
    </location>
</feature>